<feature type="domain" description="CCHC-type" evidence="3">
    <location>
        <begin position="311"/>
        <end position="326"/>
    </location>
</feature>
<evidence type="ECO:0000259" key="3">
    <source>
        <dbReference type="PROSITE" id="PS50158"/>
    </source>
</evidence>
<dbReference type="GO" id="GO:0008270">
    <property type="term" value="F:zinc ion binding"/>
    <property type="evidence" value="ECO:0007669"/>
    <property type="project" value="UniProtKB-KW"/>
</dbReference>
<keyword evidence="1" id="KW-0862">Zinc</keyword>
<name>A0A835I776_9MAGN</name>
<gene>
    <name evidence="4" type="ORF">IFM89_028323</name>
</gene>
<dbReference type="Gene3D" id="4.10.60.10">
    <property type="entry name" value="Zinc finger, CCHC-type"/>
    <property type="match status" value="1"/>
</dbReference>
<dbReference type="Proteomes" id="UP000631114">
    <property type="component" value="Unassembled WGS sequence"/>
</dbReference>
<proteinExistence type="predicted"/>
<dbReference type="InterPro" id="IPR036875">
    <property type="entry name" value="Znf_CCHC_sf"/>
</dbReference>
<evidence type="ECO:0000313" key="4">
    <source>
        <dbReference type="EMBL" id="KAF9611253.1"/>
    </source>
</evidence>
<dbReference type="AlphaFoldDB" id="A0A835I776"/>
<evidence type="ECO:0000256" key="2">
    <source>
        <dbReference type="SAM" id="MobiDB-lite"/>
    </source>
</evidence>
<dbReference type="InterPro" id="IPR004330">
    <property type="entry name" value="FAR1_DNA_bnd_dom"/>
</dbReference>
<keyword evidence="5" id="KW-1185">Reference proteome</keyword>
<dbReference type="GO" id="GO:0003676">
    <property type="term" value="F:nucleic acid binding"/>
    <property type="evidence" value="ECO:0007669"/>
    <property type="project" value="InterPro"/>
</dbReference>
<dbReference type="SUPFAM" id="SSF57756">
    <property type="entry name" value="Retrovirus zinc finger-like domains"/>
    <property type="match status" value="1"/>
</dbReference>
<keyword evidence="1" id="KW-0863">Zinc-finger</keyword>
<dbReference type="EMBL" id="JADFTS010000004">
    <property type="protein sequence ID" value="KAF9611253.1"/>
    <property type="molecule type" value="Genomic_DNA"/>
</dbReference>
<evidence type="ECO:0000313" key="5">
    <source>
        <dbReference type="Proteomes" id="UP000631114"/>
    </source>
</evidence>
<sequence length="409" mass="46209">MNSFSSPNQSTFCTPSSSSPQSPPWSPFPTPPNDVFHLITPARIVAPLEPLSIEDDMFQNINEPQPFSLIKNHGSEPYIGLEFRSEGEAYDYYRVYAKENGFSIRKSHVERSRVDHTLISRKFVCVRQGFRSLKDKRYQGKVIRHRQVTRVDCRAAMIIKRRCGKWIVHRFLKDHNHDLQTLYKTQCVDMEDTISRGQKILDCNMVASDSIQEPQPTTCVQESLGEDVITTDTRREDKYSEFIESSGCTARKIGEEGPLKNIQAENIDEHTWMMDLNITVPDPPRVKLKSRPVSSRIKLGILQAQKKKRTCGTCKETGHYTRTCPKGSVDQSQASKVLQGPVVNSQASSILQGAICQSQSSTLSLRSTLLQGSDDHSETSDILHGSLDQSQTSMMLQEHFGQPQIFAML</sequence>
<reference evidence="4 5" key="1">
    <citation type="submission" date="2020-10" db="EMBL/GenBank/DDBJ databases">
        <title>The Coptis chinensis genome and diversification of protoberbering-type alkaloids.</title>
        <authorList>
            <person name="Wang B."/>
            <person name="Shu S."/>
            <person name="Song C."/>
            <person name="Liu Y."/>
        </authorList>
    </citation>
    <scope>NUCLEOTIDE SEQUENCE [LARGE SCALE GENOMIC DNA]</scope>
    <source>
        <strain evidence="4">HL-2020</strain>
        <tissue evidence="4">Leaf</tissue>
    </source>
</reference>
<dbReference type="PANTHER" id="PTHR46328">
    <property type="entry name" value="FAR-RED IMPAIRED RESPONSIVE (FAR1) FAMILY PROTEIN-RELATED"/>
    <property type="match status" value="1"/>
</dbReference>
<dbReference type="OrthoDB" id="1841386at2759"/>
<feature type="region of interest" description="Disordered" evidence="2">
    <location>
        <begin position="1"/>
        <end position="27"/>
    </location>
</feature>
<accession>A0A835I776</accession>
<organism evidence="4 5">
    <name type="scientific">Coptis chinensis</name>
    <dbReference type="NCBI Taxonomy" id="261450"/>
    <lineage>
        <taxon>Eukaryota</taxon>
        <taxon>Viridiplantae</taxon>
        <taxon>Streptophyta</taxon>
        <taxon>Embryophyta</taxon>
        <taxon>Tracheophyta</taxon>
        <taxon>Spermatophyta</taxon>
        <taxon>Magnoliopsida</taxon>
        <taxon>Ranunculales</taxon>
        <taxon>Ranunculaceae</taxon>
        <taxon>Coptidoideae</taxon>
        <taxon>Coptis</taxon>
    </lineage>
</organism>
<protein>
    <recommendedName>
        <fullName evidence="3">CCHC-type domain-containing protein</fullName>
    </recommendedName>
</protein>
<dbReference type="InterPro" id="IPR001878">
    <property type="entry name" value="Znf_CCHC"/>
</dbReference>
<keyword evidence="1" id="KW-0479">Metal-binding</keyword>
<comment type="caution">
    <text evidence="4">The sequence shown here is derived from an EMBL/GenBank/DDBJ whole genome shotgun (WGS) entry which is preliminary data.</text>
</comment>
<evidence type="ECO:0000256" key="1">
    <source>
        <dbReference type="PROSITE-ProRule" id="PRU00047"/>
    </source>
</evidence>
<dbReference type="Pfam" id="PF03101">
    <property type="entry name" value="FAR1"/>
    <property type="match status" value="1"/>
</dbReference>
<dbReference type="PROSITE" id="PS50158">
    <property type="entry name" value="ZF_CCHC"/>
    <property type="match status" value="1"/>
</dbReference>
<feature type="compositionally biased region" description="Low complexity" evidence="2">
    <location>
        <begin position="9"/>
        <end position="20"/>
    </location>
</feature>